<dbReference type="Proteomes" id="UP000062043">
    <property type="component" value="Chromosome"/>
</dbReference>
<dbReference type="AlphaFoldDB" id="A0A0X1KKK0"/>
<dbReference type="EMBL" id="CP007140">
    <property type="protein sequence ID" value="AJC71782.1"/>
    <property type="molecule type" value="Genomic_DNA"/>
</dbReference>
<dbReference type="STRING" id="1432656.X802_06125"/>
<evidence type="ECO:0000259" key="2">
    <source>
        <dbReference type="Pfam" id="PF13635"/>
    </source>
</evidence>
<organism evidence="3 4">
    <name type="scientific">Thermococcus guaymasensis DSM 11113</name>
    <dbReference type="NCBI Taxonomy" id="1432656"/>
    <lineage>
        <taxon>Archaea</taxon>
        <taxon>Methanobacteriati</taxon>
        <taxon>Methanobacteriota</taxon>
        <taxon>Thermococci</taxon>
        <taxon>Thermococcales</taxon>
        <taxon>Thermococcaceae</taxon>
        <taxon>Thermococcus</taxon>
    </lineage>
</organism>
<reference evidence="3 4" key="1">
    <citation type="submission" date="2014-01" db="EMBL/GenBank/DDBJ databases">
        <title>Genome sequencing of Thermococcus guaymasensis.</title>
        <authorList>
            <person name="Zhang X."/>
            <person name="Alvare G."/>
            <person name="Fristensky B."/>
            <person name="Chen L."/>
            <person name="Suen T."/>
            <person name="Chen Q."/>
            <person name="Ma K."/>
        </authorList>
    </citation>
    <scope>NUCLEOTIDE SEQUENCE [LARGE SCALE GENOMIC DNA]</scope>
    <source>
        <strain evidence="3 4">DSM 11113</strain>
    </source>
</reference>
<feature type="domain" description="AAA" evidence="1">
    <location>
        <begin position="32"/>
        <end position="158"/>
    </location>
</feature>
<dbReference type="PANTHER" id="PTHR33295:SF8">
    <property type="entry name" value="AAA+ ATPASE DOMAIN-CONTAINING PROTEIN"/>
    <property type="match status" value="1"/>
</dbReference>
<evidence type="ECO:0000259" key="1">
    <source>
        <dbReference type="Pfam" id="PF13173"/>
    </source>
</evidence>
<dbReference type="PANTHER" id="PTHR33295">
    <property type="entry name" value="ATPASE"/>
    <property type="match status" value="1"/>
</dbReference>
<dbReference type="RefSeq" id="WP_062371835.1">
    <property type="nucleotide sequence ID" value="NZ_CP007140.1"/>
</dbReference>
<dbReference type="PATRIC" id="fig|1432656.3.peg.1189"/>
<proteinExistence type="predicted"/>
<gene>
    <name evidence="3" type="ORF">X802_06125</name>
</gene>
<keyword evidence="4" id="KW-1185">Reference proteome</keyword>
<dbReference type="InterPro" id="IPR027417">
    <property type="entry name" value="P-loop_NTPase"/>
</dbReference>
<evidence type="ECO:0000313" key="3">
    <source>
        <dbReference type="EMBL" id="AJC71782.1"/>
    </source>
</evidence>
<evidence type="ECO:0000313" key="4">
    <source>
        <dbReference type="Proteomes" id="UP000062043"/>
    </source>
</evidence>
<name>A0A0X1KKK0_9EURY</name>
<accession>A0A0X1KKK0</accession>
<dbReference type="SUPFAM" id="SSF52540">
    <property type="entry name" value="P-loop containing nucleoside triphosphate hydrolases"/>
    <property type="match status" value="1"/>
</dbReference>
<feature type="domain" description="DUF4143" evidence="2">
    <location>
        <begin position="214"/>
        <end position="357"/>
    </location>
</feature>
<dbReference type="Pfam" id="PF13173">
    <property type="entry name" value="AAA_14"/>
    <property type="match status" value="1"/>
</dbReference>
<dbReference type="Pfam" id="PF13635">
    <property type="entry name" value="DUF4143"/>
    <property type="match status" value="1"/>
</dbReference>
<dbReference type="KEGG" id="tgy:X802_06125"/>
<protein>
    <submittedName>
        <fullName evidence="3">ATPase</fullName>
    </submittedName>
</protein>
<dbReference type="InterPro" id="IPR041682">
    <property type="entry name" value="AAA_14"/>
</dbReference>
<dbReference type="InterPro" id="IPR025420">
    <property type="entry name" value="DUF4143"/>
</dbReference>
<sequence>MESVREVVEDYLELDVGGVERELDIPLPRVPRAVAITGPRRAGKSFYMLQRFKDLLGKVPALYLPLDDDRIYPPTLKTLNEFLEVFHEIYSEKKGILFLDEIQEVENWELFVKRAVSLGHTVFVSGSSSKLLSREIATQLRGRGISFELYPFSFREFLRAKSFTPGESLPKKARIKALLEEYFLWGGFPEVVLEDSELLKRRTLEGYVDLILYRDVVERFGVKNPRALRLLLKLIGSSFGREFSVSKTVRYMKGMGVETNRNTLSAYLEHLEDAYLVLRVRRLAPPRESEKAPPKVYLVDSGLARVFKDKIEFGRLMESAVLVELFRQGIRPYYLKTHKFEVDFVIREGDYYRLIQVTRSTEGTLEREIKALEEASKVLPVYEKVLITWDEEGKIKDVELIPLWRWLLGVKR</sequence>
<dbReference type="GeneID" id="27135232"/>